<evidence type="ECO:0000313" key="5">
    <source>
        <dbReference type="EMBL" id="KAK4497315.1"/>
    </source>
</evidence>
<dbReference type="EMBL" id="JAXOVC010000009">
    <property type="protein sequence ID" value="KAK4497315.1"/>
    <property type="molecule type" value="Genomic_DNA"/>
</dbReference>
<dbReference type="Proteomes" id="UP001305779">
    <property type="component" value="Unassembled WGS sequence"/>
</dbReference>
<dbReference type="InterPro" id="IPR029752">
    <property type="entry name" value="D-isomer_DH_CS1"/>
</dbReference>
<sequence>MGSIEQYPDSAEMVDEHGQLKPIVYMLDPYHPRAVARCRELFHLIGPNDPQNVDWKEKAHYVLVGQSKIIAKDIAETRHLRAIGKQGVGIDGIDQAACKAKGIQIYNTPGINKGAVAELTLGLALAVAREFGPVTRKQTAGITVAKKMCSGLLLSGKKVGIIGMGNIGTAVARAFRGALGVSLIAYDPYVPTTTWNDIPHTRVNNVDDLVREADVVTRHCPLKEDTRGIISYREMSLMKPTAILINAARGGVVSEDDLLRALQEKLIWGAGIDVYTQEPPTPERYGRLWEQNVISTPHLGAATDKTQGDTAVAAIERLFGFVEQCQLSS</sequence>
<feature type="domain" description="D-isomer specific 2-hydroxyacid dehydrogenase catalytic" evidence="3">
    <location>
        <begin position="52"/>
        <end position="322"/>
    </location>
</feature>
<accession>A0ABR0E798</accession>
<dbReference type="InterPro" id="IPR006140">
    <property type="entry name" value="D-isomer_DH_NAD-bd"/>
</dbReference>
<comment type="similarity">
    <text evidence="2">Belongs to the D-isomer specific 2-hydroxyacid dehydrogenase family.</text>
</comment>
<evidence type="ECO:0000259" key="3">
    <source>
        <dbReference type="Pfam" id="PF00389"/>
    </source>
</evidence>
<dbReference type="InterPro" id="IPR050223">
    <property type="entry name" value="D-isomer_2-hydroxyacid_DH"/>
</dbReference>
<keyword evidence="1 2" id="KW-0560">Oxidoreductase</keyword>
<dbReference type="Pfam" id="PF00389">
    <property type="entry name" value="2-Hacid_dh"/>
    <property type="match status" value="1"/>
</dbReference>
<keyword evidence="6" id="KW-1185">Reference proteome</keyword>
<comment type="caution">
    <text evidence="5">The sequence shown here is derived from an EMBL/GenBank/DDBJ whole genome shotgun (WGS) entry which is preliminary data.</text>
</comment>
<evidence type="ECO:0000313" key="6">
    <source>
        <dbReference type="Proteomes" id="UP001305779"/>
    </source>
</evidence>
<reference evidence="5 6" key="1">
    <citation type="journal article" date="2023" name="G3 (Bethesda)">
        <title>A chromosome-level genome assembly of Zasmidium syzygii isolated from banana leaves.</title>
        <authorList>
            <person name="van Westerhoven A.C."/>
            <person name="Mehrabi R."/>
            <person name="Talebi R."/>
            <person name="Steentjes M.B.F."/>
            <person name="Corcolon B."/>
            <person name="Chong P.A."/>
            <person name="Kema G.H.J."/>
            <person name="Seidl M.F."/>
        </authorList>
    </citation>
    <scope>NUCLEOTIDE SEQUENCE [LARGE SCALE GENOMIC DNA]</scope>
    <source>
        <strain evidence="5 6">P124</strain>
    </source>
</reference>
<protein>
    <recommendedName>
        <fullName evidence="7">D-3-phosphoglycerate dehydrogenase</fullName>
    </recommendedName>
</protein>
<proteinExistence type="inferred from homology"/>
<dbReference type="SUPFAM" id="SSF52283">
    <property type="entry name" value="Formate/glycerate dehydrogenase catalytic domain-like"/>
    <property type="match status" value="1"/>
</dbReference>
<dbReference type="SUPFAM" id="SSF51735">
    <property type="entry name" value="NAD(P)-binding Rossmann-fold domains"/>
    <property type="match status" value="1"/>
</dbReference>
<name>A0ABR0E798_ZASCE</name>
<evidence type="ECO:0000256" key="2">
    <source>
        <dbReference type="RuleBase" id="RU003719"/>
    </source>
</evidence>
<evidence type="ECO:0000256" key="1">
    <source>
        <dbReference type="ARBA" id="ARBA00023002"/>
    </source>
</evidence>
<evidence type="ECO:0008006" key="7">
    <source>
        <dbReference type="Google" id="ProtNLM"/>
    </source>
</evidence>
<dbReference type="Pfam" id="PF02826">
    <property type="entry name" value="2-Hacid_dh_C"/>
    <property type="match status" value="1"/>
</dbReference>
<dbReference type="Gene3D" id="3.40.50.720">
    <property type="entry name" value="NAD(P)-binding Rossmann-like Domain"/>
    <property type="match status" value="2"/>
</dbReference>
<dbReference type="PANTHER" id="PTHR10996">
    <property type="entry name" value="2-HYDROXYACID DEHYDROGENASE-RELATED"/>
    <property type="match status" value="1"/>
</dbReference>
<gene>
    <name evidence="5" type="ORF">PRZ48_011765</name>
</gene>
<organism evidence="5 6">
    <name type="scientific">Zasmidium cellare</name>
    <name type="common">Wine cellar mold</name>
    <name type="synonym">Racodium cellare</name>
    <dbReference type="NCBI Taxonomy" id="395010"/>
    <lineage>
        <taxon>Eukaryota</taxon>
        <taxon>Fungi</taxon>
        <taxon>Dikarya</taxon>
        <taxon>Ascomycota</taxon>
        <taxon>Pezizomycotina</taxon>
        <taxon>Dothideomycetes</taxon>
        <taxon>Dothideomycetidae</taxon>
        <taxon>Mycosphaerellales</taxon>
        <taxon>Mycosphaerellaceae</taxon>
        <taxon>Zasmidium</taxon>
    </lineage>
</organism>
<dbReference type="InterPro" id="IPR006139">
    <property type="entry name" value="D-isomer_2_OHA_DH_cat_dom"/>
</dbReference>
<feature type="domain" description="D-isomer specific 2-hydroxyacid dehydrogenase NAD-binding" evidence="4">
    <location>
        <begin position="121"/>
        <end position="300"/>
    </location>
</feature>
<dbReference type="PANTHER" id="PTHR10996:SF264">
    <property type="entry name" value="HYPOTHETICAL D-ISOMER SPECIFIC 2-HYDROXYACID DEHYDROGENASE (EUROFUNG)"/>
    <property type="match status" value="1"/>
</dbReference>
<evidence type="ECO:0000259" key="4">
    <source>
        <dbReference type="Pfam" id="PF02826"/>
    </source>
</evidence>
<dbReference type="InterPro" id="IPR036291">
    <property type="entry name" value="NAD(P)-bd_dom_sf"/>
</dbReference>
<dbReference type="PROSITE" id="PS00065">
    <property type="entry name" value="D_2_HYDROXYACID_DH_1"/>
    <property type="match status" value="1"/>
</dbReference>